<organism evidence="1 2">
    <name type="scientific">Chloroflexus islandicus</name>
    <dbReference type="NCBI Taxonomy" id="1707952"/>
    <lineage>
        <taxon>Bacteria</taxon>
        <taxon>Bacillati</taxon>
        <taxon>Chloroflexota</taxon>
        <taxon>Chloroflexia</taxon>
        <taxon>Chloroflexales</taxon>
        <taxon>Chloroflexineae</taxon>
        <taxon>Chloroflexaceae</taxon>
        <taxon>Chloroflexus</taxon>
    </lineage>
</organism>
<dbReference type="Proteomes" id="UP000078287">
    <property type="component" value="Unassembled WGS sequence"/>
</dbReference>
<comment type="caution">
    <text evidence="1">The sequence shown here is derived from an EMBL/GenBank/DDBJ whole genome shotgun (WGS) entry which is preliminary data.</text>
</comment>
<dbReference type="EMBL" id="LWQS01000039">
    <property type="protein sequence ID" value="OAN47121.1"/>
    <property type="molecule type" value="Genomic_DNA"/>
</dbReference>
<gene>
    <name evidence="1" type="ORF">A6A03_10880</name>
</gene>
<accession>A0A178ME74</accession>
<protein>
    <submittedName>
        <fullName evidence="1">Uncharacterized protein</fullName>
    </submittedName>
</protein>
<evidence type="ECO:0000313" key="1">
    <source>
        <dbReference type="EMBL" id="OAN47121.1"/>
    </source>
</evidence>
<name>A0A178ME74_9CHLR</name>
<dbReference type="AlphaFoldDB" id="A0A178ME74"/>
<reference evidence="1 2" key="1">
    <citation type="submission" date="2016-04" db="EMBL/GenBank/DDBJ databases">
        <title>Chloroflexus islandicus sp. nov., a thermophilic filamentous anoxygenic phototrophic bacterium from geyser Strokkur (Iceland).</title>
        <authorList>
            <person name="Gaisin V.A."/>
            <person name="Kalashnikov A.M."/>
            <person name="Sukhacheva M.V."/>
            <person name="Grouzdev D.S."/>
            <person name="Ivanov T.M."/>
            <person name="Kuznetsov B."/>
            <person name="Gorlenko V.M."/>
        </authorList>
    </citation>
    <scope>NUCLEOTIDE SEQUENCE [LARGE SCALE GENOMIC DNA]</scope>
    <source>
        <strain evidence="2">isl-2</strain>
    </source>
</reference>
<sequence>MYHSYCHCEGAAAPSRAGCRATEAISRSSAKQPAQGIPPALAGDCFASCGQSIALPLHTARNDRGGGKDAEEAAPALAGDCFASCGQSIALPLHTARNDRGGGKDAEEAAPALAGDCFASCGQSIALPLHTARNDR</sequence>
<evidence type="ECO:0000313" key="2">
    <source>
        <dbReference type="Proteomes" id="UP000078287"/>
    </source>
</evidence>
<keyword evidence="2" id="KW-1185">Reference proteome</keyword>
<proteinExistence type="predicted"/>